<comment type="caution">
    <text evidence="1">The sequence shown here is derived from an EMBL/GenBank/DDBJ whole genome shotgun (WGS) entry which is preliminary data.</text>
</comment>
<dbReference type="AlphaFoldDB" id="A0A9D4MQU7"/>
<name>A0A9D4MQU7_DREPO</name>
<evidence type="ECO:0000313" key="1">
    <source>
        <dbReference type="EMBL" id="KAH3880031.1"/>
    </source>
</evidence>
<sequence length="91" mass="9968">MAVSETVVTDHADKNKLETNTFPVEATVNVPRLSMVSFVAVRVPRTVSTGLSPVTISSPFTVNRPPVSIVTLQAKPLFASPVIKRKDFFRK</sequence>
<dbReference type="EMBL" id="JAIWYP010000001">
    <property type="protein sequence ID" value="KAH3880031.1"/>
    <property type="molecule type" value="Genomic_DNA"/>
</dbReference>
<reference evidence="1" key="2">
    <citation type="submission" date="2020-11" db="EMBL/GenBank/DDBJ databases">
        <authorList>
            <person name="McCartney M.A."/>
            <person name="Auch B."/>
            <person name="Kono T."/>
            <person name="Mallez S."/>
            <person name="Becker A."/>
            <person name="Gohl D.M."/>
            <person name="Silverstein K.A.T."/>
            <person name="Koren S."/>
            <person name="Bechman K.B."/>
            <person name="Herman A."/>
            <person name="Abrahante J.E."/>
            <person name="Garbe J."/>
        </authorList>
    </citation>
    <scope>NUCLEOTIDE SEQUENCE</scope>
    <source>
        <strain evidence="1">Duluth1</strain>
        <tissue evidence="1">Whole animal</tissue>
    </source>
</reference>
<accession>A0A9D4MQU7</accession>
<gene>
    <name evidence="1" type="ORF">DPMN_003943</name>
</gene>
<protein>
    <submittedName>
        <fullName evidence="1">Uncharacterized protein</fullName>
    </submittedName>
</protein>
<evidence type="ECO:0000313" key="2">
    <source>
        <dbReference type="Proteomes" id="UP000828390"/>
    </source>
</evidence>
<reference evidence="1" key="1">
    <citation type="journal article" date="2019" name="bioRxiv">
        <title>The Genome of the Zebra Mussel, Dreissena polymorpha: A Resource for Invasive Species Research.</title>
        <authorList>
            <person name="McCartney M.A."/>
            <person name="Auch B."/>
            <person name="Kono T."/>
            <person name="Mallez S."/>
            <person name="Zhang Y."/>
            <person name="Obille A."/>
            <person name="Becker A."/>
            <person name="Abrahante J.E."/>
            <person name="Garbe J."/>
            <person name="Badalamenti J.P."/>
            <person name="Herman A."/>
            <person name="Mangelson H."/>
            <person name="Liachko I."/>
            <person name="Sullivan S."/>
            <person name="Sone E.D."/>
            <person name="Koren S."/>
            <person name="Silverstein K.A.T."/>
            <person name="Beckman K.B."/>
            <person name="Gohl D.M."/>
        </authorList>
    </citation>
    <scope>NUCLEOTIDE SEQUENCE</scope>
    <source>
        <strain evidence="1">Duluth1</strain>
        <tissue evidence="1">Whole animal</tissue>
    </source>
</reference>
<organism evidence="1 2">
    <name type="scientific">Dreissena polymorpha</name>
    <name type="common">Zebra mussel</name>
    <name type="synonym">Mytilus polymorpha</name>
    <dbReference type="NCBI Taxonomy" id="45954"/>
    <lineage>
        <taxon>Eukaryota</taxon>
        <taxon>Metazoa</taxon>
        <taxon>Spiralia</taxon>
        <taxon>Lophotrochozoa</taxon>
        <taxon>Mollusca</taxon>
        <taxon>Bivalvia</taxon>
        <taxon>Autobranchia</taxon>
        <taxon>Heteroconchia</taxon>
        <taxon>Euheterodonta</taxon>
        <taxon>Imparidentia</taxon>
        <taxon>Neoheterodontei</taxon>
        <taxon>Myida</taxon>
        <taxon>Dreissenoidea</taxon>
        <taxon>Dreissenidae</taxon>
        <taxon>Dreissena</taxon>
    </lineage>
</organism>
<dbReference type="Proteomes" id="UP000828390">
    <property type="component" value="Unassembled WGS sequence"/>
</dbReference>
<proteinExistence type="predicted"/>
<keyword evidence="2" id="KW-1185">Reference proteome</keyword>